<feature type="domain" description="Peptidase S1" evidence="15">
    <location>
        <begin position="22"/>
        <end position="245"/>
    </location>
</feature>
<dbReference type="SMART" id="SM00020">
    <property type="entry name" value="Tryp_SPc"/>
    <property type="match status" value="1"/>
</dbReference>
<dbReference type="Gene3D" id="3.40.50.300">
    <property type="entry name" value="P-loop containing nucleotide triphosphate hydrolases"/>
    <property type="match status" value="1"/>
</dbReference>
<dbReference type="GO" id="GO:0007586">
    <property type="term" value="P:digestion"/>
    <property type="evidence" value="ECO:0007669"/>
    <property type="project" value="UniProtKB-KW"/>
</dbReference>
<dbReference type="GO" id="GO:0005576">
    <property type="term" value="C:extracellular region"/>
    <property type="evidence" value="ECO:0007669"/>
    <property type="project" value="UniProtKB-SubCell"/>
</dbReference>
<evidence type="ECO:0000256" key="5">
    <source>
        <dbReference type="ARBA" id="ARBA00022757"/>
    </source>
</evidence>
<keyword evidence="5" id="KW-0222">Digestion</keyword>
<dbReference type="NCBIfam" id="TIGR00231">
    <property type="entry name" value="small_GTP"/>
    <property type="match status" value="1"/>
</dbReference>
<evidence type="ECO:0000259" key="15">
    <source>
        <dbReference type="PROSITE" id="PS50240"/>
    </source>
</evidence>
<dbReference type="EMBL" id="JBEHCU010005485">
    <property type="protein sequence ID" value="KAL1399647.1"/>
    <property type="molecule type" value="Genomic_DNA"/>
</dbReference>
<dbReference type="CDD" id="cd00190">
    <property type="entry name" value="Tryp_SPc"/>
    <property type="match status" value="1"/>
</dbReference>
<dbReference type="InterPro" id="IPR043504">
    <property type="entry name" value="Peptidase_S1_PA_chymotrypsin"/>
</dbReference>
<evidence type="ECO:0000313" key="17">
    <source>
        <dbReference type="Proteomes" id="UP001562425"/>
    </source>
</evidence>
<comment type="subcellular location">
    <subcellularLocation>
        <location evidence="1">Secreted</location>
    </subcellularLocation>
</comment>
<evidence type="ECO:0000256" key="11">
    <source>
        <dbReference type="ARBA" id="ARBA00038868"/>
    </source>
</evidence>
<reference evidence="16 17" key="1">
    <citation type="submission" date="2024-05" db="EMBL/GenBank/DDBJ databases">
        <title>Culex pipiens pipiens assembly and annotation.</title>
        <authorList>
            <person name="Alout H."/>
            <person name="Durand T."/>
        </authorList>
    </citation>
    <scope>NUCLEOTIDE SEQUENCE [LARGE SCALE GENOMIC DNA]</scope>
    <source>
        <strain evidence="16">HA-2024</strain>
        <tissue evidence="16">Whole body</tissue>
    </source>
</reference>
<dbReference type="InterPro" id="IPR033116">
    <property type="entry name" value="TRYPSIN_SER"/>
</dbReference>
<gene>
    <name evidence="16" type="ORF">pipiens_008038</name>
</gene>
<evidence type="ECO:0000256" key="13">
    <source>
        <dbReference type="RuleBase" id="RU363034"/>
    </source>
</evidence>
<accession>A0ABD1DJA6</accession>
<dbReference type="InterPro" id="IPR009003">
    <property type="entry name" value="Peptidase_S1_PA"/>
</dbReference>
<dbReference type="InterPro" id="IPR050430">
    <property type="entry name" value="Peptidase_S1"/>
</dbReference>
<keyword evidence="2" id="KW-0964">Secreted</keyword>
<dbReference type="SMART" id="SM00174">
    <property type="entry name" value="RHO"/>
    <property type="match status" value="1"/>
</dbReference>
<dbReference type="PRINTS" id="PR00449">
    <property type="entry name" value="RASTRNSFRMNG"/>
</dbReference>
<keyword evidence="8" id="KW-0865">Zymogen</keyword>
<dbReference type="SUPFAM" id="SSF50494">
    <property type="entry name" value="Trypsin-like serine proteases"/>
    <property type="match status" value="1"/>
</dbReference>
<dbReference type="AlphaFoldDB" id="A0ABD1DJA6"/>
<dbReference type="Pfam" id="PF00071">
    <property type="entry name" value="Ras"/>
    <property type="match status" value="1"/>
</dbReference>
<dbReference type="InterPro" id="IPR005225">
    <property type="entry name" value="Small_GTP-bd"/>
</dbReference>
<dbReference type="EC" id="3.4.21.4" evidence="11"/>
<evidence type="ECO:0000256" key="2">
    <source>
        <dbReference type="ARBA" id="ARBA00022525"/>
    </source>
</evidence>
<organism evidence="16 17">
    <name type="scientific">Culex pipiens pipiens</name>
    <name type="common">Northern house mosquito</name>
    <dbReference type="NCBI Taxonomy" id="38569"/>
    <lineage>
        <taxon>Eukaryota</taxon>
        <taxon>Metazoa</taxon>
        <taxon>Ecdysozoa</taxon>
        <taxon>Arthropoda</taxon>
        <taxon>Hexapoda</taxon>
        <taxon>Insecta</taxon>
        <taxon>Pterygota</taxon>
        <taxon>Neoptera</taxon>
        <taxon>Endopterygota</taxon>
        <taxon>Diptera</taxon>
        <taxon>Nematocera</taxon>
        <taxon>Culicoidea</taxon>
        <taxon>Culicidae</taxon>
        <taxon>Culicinae</taxon>
        <taxon>Culicini</taxon>
        <taxon>Culex</taxon>
        <taxon>Culex</taxon>
    </lineage>
</organism>
<dbReference type="SMART" id="SM00175">
    <property type="entry name" value="RAB"/>
    <property type="match status" value="1"/>
</dbReference>
<dbReference type="GO" id="GO:0006508">
    <property type="term" value="P:proteolysis"/>
    <property type="evidence" value="ECO:0007669"/>
    <property type="project" value="UniProtKB-KW"/>
</dbReference>
<dbReference type="PROSITE" id="PS00135">
    <property type="entry name" value="TRYPSIN_SER"/>
    <property type="match status" value="1"/>
</dbReference>
<protein>
    <recommendedName>
        <fullName evidence="11">trypsin</fullName>
        <ecNumber evidence="11">3.4.21.4</ecNumber>
    </recommendedName>
</protein>
<dbReference type="PROSITE" id="PS51420">
    <property type="entry name" value="RHO"/>
    <property type="match status" value="1"/>
</dbReference>
<dbReference type="PANTHER" id="PTHR24276:SF97">
    <property type="entry name" value="GH13245P2-RELATED"/>
    <property type="match status" value="1"/>
</dbReference>
<evidence type="ECO:0000256" key="12">
    <source>
        <dbReference type="ARBA" id="ARBA00060213"/>
    </source>
</evidence>
<dbReference type="FunFam" id="2.40.10.10:FF:000077">
    <property type="entry name" value="Predicted protein"/>
    <property type="match status" value="1"/>
</dbReference>
<keyword evidence="3 13" id="KW-0645">Protease</keyword>
<evidence type="ECO:0000256" key="8">
    <source>
        <dbReference type="ARBA" id="ARBA00023145"/>
    </source>
</evidence>
<keyword evidence="17" id="KW-1185">Reference proteome</keyword>
<name>A0ABD1DJA6_CULPP</name>
<evidence type="ECO:0000256" key="14">
    <source>
        <dbReference type="SAM" id="MobiDB-lite"/>
    </source>
</evidence>
<dbReference type="GO" id="GO:0004252">
    <property type="term" value="F:serine-type endopeptidase activity"/>
    <property type="evidence" value="ECO:0007669"/>
    <property type="project" value="UniProtKB-EC"/>
</dbReference>
<evidence type="ECO:0000256" key="6">
    <source>
        <dbReference type="ARBA" id="ARBA00022801"/>
    </source>
</evidence>
<keyword evidence="9" id="KW-1015">Disulfide bond</keyword>
<dbReference type="SMART" id="SM00173">
    <property type="entry name" value="RAS"/>
    <property type="match status" value="1"/>
</dbReference>
<keyword evidence="6 13" id="KW-0378">Hydrolase</keyword>
<evidence type="ECO:0000256" key="7">
    <source>
        <dbReference type="ARBA" id="ARBA00022825"/>
    </source>
</evidence>
<evidence type="ECO:0000256" key="10">
    <source>
        <dbReference type="ARBA" id="ARBA00024195"/>
    </source>
</evidence>
<dbReference type="Pfam" id="PF00089">
    <property type="entry name" value="Trypsin"/>
    <property type="match status" value="1"/>
</dbReference>
<evidence type="ECO:0000256" key="3">
    <source>
        <dbReference type="ARBA" id="ARBA00022670"/>
    </source>
</evidence>
<keyword evidence="7 13" id="KW-0720">Serine protease</keyword>
<dbReference type="PROSITE" id="PS00134">
    <property type="entry name" value="TRYPSIN_HIS"/>
    <property type="match status" value="1"/>
</dbReference>
<dbReference type="PROSITE" id="PS50240">
    <property type="entry name" value="TRYPSIN_DOM"/>
    <property type="match status" value="1"/>
</dbReference>
<evidence type="ECO:0000256" key="4">
    <source>
        <dbReference type="ARBA" id="ARBA00022729"/>
    </source>
</evidence>
<comment type="caution">
    <text evidence="16">The sequence shown here is derived from an EMBL/GenBank/DDBJ whole genome shotgun (WGS) entry which is preliminary data.</text>
</comment>
<dbReference type="FunFam" id="3.40.50.300:FF:003217">
    <property type="entry name" value="RAB41, member RAS oncogene family, transcript variant X1"/>
    <property type="match status" value="1"/>
</dbReference>
<evidence type="ECO:0000313" key="16">
    <source>
        <dbReference type="EMBL" id="KAL1399647.1"/>
    </source>
</evidence>
<feature type="compositionally biased region" description="Basic and acidic residues" evidence="14">
    <location>
        <begin position="379"/>
        <end position="408"/>
    </location>
</feature>
<dbReference type="PANTHER" id="PTHR24276">
    <property type="entry name" value="POLYSERASE-RELATED"/>
    <property type="match status" value="1"/>
</dbReference>
<evidence type="ECO:0000256" key="9">
    <source>
        <dbReference type="ARBA" id="ARBA00023157"/>
    </source>
</evidence>
<evidence type="ECO:0000256" key="1">
    <source>
        <dbReference type="ARBA" id="ARBA00004613"/>
    </source>
</evidence>
<dbReference type="InterPro" id="IPR001254">
    <property type="entry name" value="Trypsin_dom"/>
</dbReference>
<proteinExistence type="inferred from homology"/>
<dbReference type="SUPFAM" id="SSF52540">
    <property type="entry name" value="P-loop containing nucleoside triphosphate hydrolases"/>
    <property type="match status" value="1"/>
</dbReference>
<dbReference type="InterPro" id="IPR018114">
    <property type="entry name" value="TRYPSIN_HIS"/>
</dbReference>
<comment type="similarity">
    <text evidence="10">Belongs to the peptidase S1 family. CLIP subfamily.</text>
</comment>
<comment type="function">
    <text evidence="12">Major function may be to aid in digestion of the blood meal.</text>
</comment>
<dbReference type="InterPro" id="IPR001806">
    <property type="entry name" value="Small_GTPase"/>
</dbReference>
<dbReference type="InterPro" id="IPR027417">
    <property type="entry name" value="P-loop_NTPase"/>
</dbReference>
<feature type="region of interest" description="Disordered" evidence="14">
    <location>
        <begin position="375"/>
        <end position="408"/>
    </location>
</feature>
<sequence>MFITKFTSSTLEEPLNACNGRIIGGYQADISQIPFQVALNLNRGPSCGGSLISSRWVLTAAHCVQRVKDTDELQVRINSTYGLAHGRVVDIESFVMHPKYNPLSYDYDFALLELEEEIELSEEFYAAELPKQDEPVEEGTCLQVSGWGKTEDGYGSEDLHFINIRVVNWKECRYAVRKINYLTKQMICAGGEQISACHGDSGGPLVDGRKLVGVVSWGNPGVCVGYPGVFAKVSSVRSWIKFATIGIDFLSKTMYLEDRTVRLQLWDTAGQERFRSLIPSYIRDSTVAVVVYDITNANSFHQTSKWIDDVRTERGSDVIIMLVGNKTDLSDKRQVSTEEGERKAKELNVMFIETSAKAGYNVKQLFRRVAAALPGMDSTENKPPEDMQEVVLKDSPNETKDPEGGCAC</sequence>
<dbReference type="SMART" id="SM00176">
    <property type="entry name" value="RAN"/>
    <property type="match status" value="1"/>
</dbReference>
<keyword evidence="4" id="KW-0732">Signal</keyword>
<dbReference type="Proteomes" id="UP001562425">
    <property type="component" value="Unassembled WGS sequence"/>
</dbReference>
<dbReference type="PROSITE" id="PS51419">
    <property type="entry name" value="RAB"/>
    <property type="match status" value="1"/>
</dbReference>
<dbReference type="PROSITE" id="PS51421">
    <property type="entry name" value="RAS"/>
    <property type="match status" value="1"/>
</dbReference>
<dbReference type="Gene3D" id="2.40.10.10">
    <property type="entry name" value="Trypsin-like serine proteases"/>
    <property type="match status" value="1"/>
</dbReference>
<dbReference type="CDD" id="cd01861">
    <property type="entry name" value="Rab6"/>
    <property type="match status" value="1"/>
</dbReference>